<organism evidence="7 8">
    <name type="scientific">Letharia columbiana</name>
    <dbReference type="NCBI Taxonomy" id="112416"/>
    <lineage>
        <taxon>Eukaryota</taxon>
        <taxon>Fungi</taxon>
        <taxon>Dikarya</taxon>
        <taxon>Ascomycota</taxon>
        <taxon>Pezizomycotina</taxon>
        <taxon>Lecanoromycetes</taxon>
        <taxon>OSLEUM clade</taxon>
        <taxon>Lecanoromycetidae</taxon>
        <taxon>Lecanorales</taxon>
        <taxon>Lecanorineae</taxon>
        <taxon>Parmeliaceae</taxon>
        <taxon>Letharia</taxon>
    </lineage>
</organism>
<feature type="compositionally biased region" description="Basic and acidic residues" evidence="3">
    <location>
        <begin position="601"/>
        <end position="623"/>
    </location>
</feature>
<dbReference type="GeneID" id="59293297"/>
<sequence>MELNREREPQDLVNGSNENKAILSEDSLRQLSKSLTGLIPNNVDVLEEGVIAHIQSILQDLLQTASSTELSLTHGAAALNALCGFLEQCSASYEHRIRDLSYNPEIWTRAFNVYITRSDNNKPKPLRRLLLTLARLLSKHPVDTERDFLLGTASCIAIRAIRKQHDFADIKPAIQVLEHFLSRDLLSAVEIVQIKRPEELRLSRTESLQKDNNDLYNQQERVDQSVQKFALSALEWMRYPDCAPAVGRFLPVFFKSFGKSQNGDTVHVSKDGVIPLWISPVKATLERHQGLLEVFEIHILPGLFRLGPADVKAFLRTLPFESIQRGNVGSSSISEIQLCLLVAKTDEDSSLGKCFDQRQSTSLDLTNLGISLLEHSSSSVRLAALSLLVSSSASARPFCRRVLRRVQQCIPYFHVEVNAKPRNEFIALMKKLCMRLRGATVSLLRHGQDPDILTREQTSITSRLVARIGGEGPVSSRNVIKQVLDEGPHILEEHLAFRKWYMVFLLQELRPTASYQSHVTALKILEFLTEQTIALRSLSSKSHNDYLDALNEHLPRGLLLRPLTELLFDPFDDVRQSASTVFDLHLSINSIPRKSISRGGTDGKADSLDQEARNQADNEEGHRKTNYPILIDLNKAENRAGVTGRADHADGFGRLNNLLYTTSGTLFKPAGWHQSHYLIVDHVISTLEEEVDIAKGDLLFAVSSRPLHGHLIALRYIVSRTDYVRSLDASLDQWEVFDRRIFSVCSGVWEVVQDVLCFDAPEGHDISEDDFSEQDRGTKDILSFCWRALKESSLLMHAMVMNIGYIPSSLRESTDYKGYHEFGLQAFTQLAELRHRGAFSTVSLTFAACCIMCARSSQVAVREYPKTWYKLALKSIEDNASSLTRRSAGIPAIITGVLAAYSGDKFFDDVVVNLQAMADAPIGVDLGSLPQVHALNCLKDIFTDARFGLNTEIYVADTLEIAASCLESQIWNIRNCGLMLFKALLKRLNGGTDTSSTKASSSHRRFSQLTYQKYANLPELLLRLLRRTPTQTQANGRELYPTMQAHKVFPALEVIERSGIPSQHESLFLDALRYYNESPDWSIREKAAKALSLIVDETSIVEEVTSLLAPNWISQNALHGRLLRLRFLLARNEAPLFGDLLSTYEAIPPMLEDSFEALVIRNACPVTTAAFLNILADLFAILNLSNSEKTKSFLLPVLAMDQENIAKYSASALQSSPLKRCINLANYMHALKHRPQRNGSTETLRHFSGVDKDALQIVNMALQYMSDESDLAVLRFCSARELRWAPEITQCSDTTIRMITKNHRQFDYTLALQGYALGERYAFDATNTEVQAWIRLLSTAGAERSDLRTRTAVVFSIRAFFDGLLDHNFQLVPDPQILGVYLALYDSLVDDDEDVRDQGARVASTILSVITSTAADYGTNTLSLSPPAAKKGLLRFLCEGYRTSMQLCVETIGRLTGMVSAIESASANMQDGETQTKPGKSVLHIRSVADLSLEARTTSTVVFVEEKQNLYIDTVSEAEGWAELLCRLDPDAWPASLASDLETWTGEGLAYILEILQNGVDGALSTTSKPEVFTLFTRVFLAARVNIRRCGNHVSSKGKGKEHVCVGLLEKLLDLGRSRLFHDLLLHRIETIVEESFNCQSQDQG</sequence>
<dbReference type="Pfam" id="PF25151">
    <property type="entry name" value="TPR_Trm732_C"/>
    <property type="match status" value="1"/>
</dbReference>
<gene>
    <name evidence="7" type="ORF">HO173_011655</name>
</gene>
<evidence type="ECO:0000259" key="4">
    <source>
        <dbReference type="Pfam" id="PF10350"/>
    </source>
</evidence>
<dbReference type="InterPro" id="IPR056842">
    <property type="entry name" value="THADA-like_TPR_C"/>
</dbReference>
<evidence type="ECO:0000256" key="2">
    <source>
        <dbReference type="ARBA" id="ARBA00022694"/>
    </source>
</evidence>
<evidence type="ECO:0000259" key="6">
    <source>
        <dbReference type="Pfam" id="PF25151"/>
    </source>
</evidence>
<dbReference type="SUPFAM" id="SSF48371">
    <property type="entry name" value="ARM repeat"/>
    <property type="match status" value="2"/>
</dbReference>
<dbReference type="Pfam" id="PF10350">
    <property type="entry name" value="DUF2428"/>
    <property type="match status" value="1"/>
</dbReference>
<dbReference type="RefSeq" id="XP_037159622.1">
    <property type="nucleotide sequence ID" value="XM_037313534.1"/>
</dbReference>
<evidence type="ECO:0000256" key="3">
    <source>
        <dbReference type="SAM" id="MobiDB-lite"/>
    </source>
</evidence>
<dbReference type="InterPro" id="IPR019442">
    <property type="entry name" value="THADA/TRM732_DUF2428"/>
</dbReference>
<dbReference type="PANTHER" id="PTHR14387:SF0">
    <property type="entry name" value="DUF2428 DOMAIN-CONTAINING PROTEIN"/>
    <property type="match status" value="1"/>
</dbReference>
<dbReference type="GO" id="GO:0030488">
    <property type="term" value="P:tRNA methylation"/>
    <property type="evidence" value="ECO:0007669"/>
    <property type="project" value="TreeGrafter"/>
</dbReference>
<dbReference type="InterPro" id="IPR056843">
    <property type="entry name" value="THADA-like_TPR"/>
</dbReference>
<feature type="domain" description="DUF2428" evidence="4">
    <location>
        <begin position="740"/>
        <end position="972"/>
    </location>
</feature>
<protein>
    <recommendedName>
        <fullName evidence="9">DUF2428 domain-containing protein</fullName>
    </recommendedName>
</protein>
<keyword evidence="8" id="KW-1185">Reference proteome</keyword>
<name>A0A8H6CSP7_9LECA</name>
<dbReference type="PANTHER" id="PTHR14387">
    <property type="entry name" value="THADA/DEATH RECEPTOR INTERACTING PROTEIN"/>
    <property type="match status" value="1"/>
</dbReference>
<evidence type="ECO:0000256" key="1">
    <source>
        <dbReference type="ARBA" id="ARBA00010409"/>
    </source>
</evidence>
<accession>A0A8H6CSP7</accession>
<evidence type="ECO:0008006" key="9">
    <source>
        <dbReference type="Google" id="ProtNLM"/>
    </source>
</evidence>
<comment type="caution">
    <text evidence="7">The sequence shown here is derived from an EMBL/GenBank/DDBJ whole genome shotgun (WGS) entry which is preliminary data.</text>
</comment>
<proteinExistence type="inferred from homology"/>
<feature type="domain" description="tRNA (32-2'-O)-methyltransferase regulator THADA-like C-terminal TPR repeats region" evidence="6">
    <location>
        <begin position="974"/>
        <end position="1127"/>
    </location>
</feature>
<evidence type="ECO:0000313" key="8">
    <source>
        <dbReference type="Proteomes" id="UP000578531"/>
    </source>
</evidence>
<reference evidence="7 8" key="1">
    <citation type="journal article" date="2020" name="Genomics">
        <title>Complete, high-quality genomes from long-read metagenomic sequencing of two wolf lichen thalli reveals enigmatic genome architecture.</title>
        <authorList>
            <person name="McKenzie S.K."/>
            <person name="Walston R.F."/>
            <person name="Allen J.L."/>
        </authorList>
    </citation>
    <scope>NUCLEOTIDE SEQUENCE [LARGE SCALE GENOMIC DNA]</scope>
    <source>
        <strain evidence="7">WasteWater2</strain>
    </source>
</reference>
<dbReference type="Proteomes" id="UP000578531">
    <property type="component" value="Unassembled WGS sequence"/>
</dbReference>
<evidence type="ECO:0000313" key="7">
    <source>
        <dbReference type="EMBL" id="KAF6228807.1"/>
    </source>
</evidence>
<dbReference type="EMBL" id="JACCJC010000074">
    <property type="protein sequence ID" value="KAF6228807.1"/>
    <property type="molecule type" value="Genomic_DNA"/>
</dbReference>
<dbReference type="OrthoDB" id="73997at2759"/>
<feature type="region of interest" description="Disordered" evidence="3">
    <location>
        <begin position="596"/>
        <end position="624"/>
    </location>
</feature>
<dbReference type="Pfam" id="PF26523">
    <property type="entry name" value="Trm732_C"/>
    <property type="match status" value="1"/>
</dbReference>
<feature type="domain" description="tRNA (32-2'-O)-methyltransferase regulator THADA-like TPR repeats region" evidence="5">
    <location>
        <begin position="276"/>
        <end position="576"/>
    </location>
</feature>
<dbReference type="Pfam" id="PF25150">
    <property type="entry name" value="TPR_Trm732"/>
    <property type="match status" value="1"/>
</dbReference>
<comment type="similarity">
    <text evidence="1">Belongs to the THADA family.</text>
</comment>
<dbReference type="GO" id="GO:0005829">
    <property type="term" value="C:cytosol"/>
    <property type="evidence" value="ECO:0007669"/>
    <property type="project" value="TreeGrafter"/>
</dbReference>
<keyword evidence="2" id="KW-0819">tRNA processing</keyword>
<dbReference type="InterPro" id="IPR051954">
    <property type="entry name" value="tRNA_methyltransferase_THADA"/>
</dbReference>
<evidence type="ECO:0000259" key="5">
    <source>
        <dbReference type="Pfam" id="PF25150"/>
    </source>
</evidence>
<dbReference type="InterPro" id="IPR016024">
    <property type="entry name" value="ARM-type_fold"/>
</dbReference>